<dbReference type="OrthoDB" id="6227380at2"/>
<dbReference type="EMBL" id="CP020465">
    <property type="protein sequence ID" value="ASP46315.1"/>
    <property type="molecule type" value="Genomic_DNA"/>
</dbReference>
<dbReference type="RefSeq" id="WP_081148201.1">
    <property type="nucleotide sequence ID" value="NZ_CP020465.1"/>
</dbReference>
<evidence type="ECO:0000313" key="3">
    <source>
        <dbReference type="Proteomes" id="UP000202259"/>
    </source>
</evidence>
<evidence type="ECO:0000313" key="2">
    <source>
        <dbReference type="EMBL" id="ASP46315.1"/>
    </source>
</evidence>
<feature type="transmembrane region" description="Helical" evidence="1">
    <location>
        <begin position="6"/>
        <end position="26"/>
    </location>
</feature>
<accession>A0A222G306</accession>
<sequence>MNSKGFTLIELIVVIVILGILAATAAPKFINLKADAQTATLQGVKATMQGAAAMVHSKSLVKGNHKKANSTIKLIDGDLLIKYGYPRANINEWKRIINVDENFNYLGFGSSSLNVLVIYRKDTPAPTGANSPCMVYYLESTKPNTAPQFILNECV</sequence>
<dbReference type="KEGG" id="cber:B5D82_00115"/>
<gene>
    <name evidence="2" type="ORF">B5D82_00115</name>
</gene>
<proteinExistence type="predicted"/>
<dbReference type="InterPro" id="IPR012902">
    <property type="entry name" value="N_methyl_site"/>
</dbReference>
<dbReference type="PROSITE" id="PS00409">
    <property type="entry name" value="PROKAR_NTER_METHYL"/>
    <property type="match status" value="1"/>
</dbReference>
<evidence type="ECO:0000256" key="1">
    <source>
        <dbReference type="SAM" id="Phobius"/>
    </source>
</evidence>
<keyword evidence="1" id="KW-0472">Membrane</keyword>
<dbReference type="AlphaFoldDB" id="A0A222G306"/>
<dbReference type="NCBIfam" id="TIGR02532">
    <property type="entry name" value="IV_pilin_GFxxxE"/>
    <property type="match status" value="1"/>
</dbReference>
<keyword evidence="1" id="KW-1133">Transmembrane helix</keyword>
<dbReference type="Proteomes" id="UP000202259">
    <property type="component" value="Chromosome"/>
</dbReference>
<protein>
    <submittedName>
        <fullName evidence="2">Uncharacterized protein</fullName>
    </submittedName>
</protein>
<dbReference type="Pfam" id="PF07963">
    <property type="entry name" value="N_methyl"/>
    <property type="match status" value="1"/>
</dbReference>
<reference evidence="2 3" key="1">
    <citation type="submission" date="2017-08" db="EMBL/GenBank/DDBJ databases">
        <title>Complete genome of Colwellia sp. NB097-1, a psychrophile bacterium ioslated from Bering Sea.</title>
        <authorList>
            <person name="Chen X."/>
        </authorList>
    </citation>
    <scope>NUCLEOTIDE SEQUENCE [LARGE SCALE GENOMIC DNA]</scope>
    <source>
        <strain evidence="2 3">NB097-1</strain>
    </source>
</reference>
<keyword evidence="1" id="KW-0812">Transmembrane</keyword>
<name>A0A222G306_9GAMM</name>
<dbReference type="SUPFAM" id="SSF54523">
    <property type="entry name" value="Pili subunits"/>
    <property type="match status" value="1"/>
</dbReference>
<dbReference type="InterPro" id="IPR045584">
    <property type="entry name" value="Pilin-like"/>
</dbReference>
<dbReference type="Gene3D" id="3.30.700.10">
    <property type="entry name" value="Glycoprotein, Type 4 Pilin"/>
    <property type="match status" value="1"/>
</dbReference>
<keyword evidence="3" id="KW-1185">Reference proteome</keyword>
<organism evidence="2 3">
    <name type="scientific">Cognaticolwellia beringensis</name>
    <dbReference type="NCBI Taxonomy" id="1967665"/>
    <lineage>
        <taxon>Bacteria</taxon>
        <taxon>Pseudomonadati</taxon>
        <taxon>Pseudomonadota</taxon>
        <taxon>Gammaproteobacteria</taxon>
        <taxon>Alteromonadales</taxon>
        <taxon>Colwelliaceae</taxon>
        <taxon>Cognaticolwellia</taxon>
    </lineage>
</organism>